<proteinExistence type="inferred from homology"/>
<dbReference type="InterPro" id="IPR007630">
    <property type="entry name" value="RNA_pol_sigma70_r4"/>
</dbReference>
<dbReference type="NCBIfam" id="NF004471">
    <property type="entry name" value="PRK05803.1"/>
    <property type="match status" value="1"/>
</dbReference>
<keyword evidence="4 6" id="KW-0238">DNA-binding</keyword>
<dbReference type="SUPFAM" id="SSF88946">
    <property type="entry name" value="Sigma2 domain of RNA polymerase sigma factors"/>
    <property type="match status" value="1"/>
</dbReference>
<evidence type="ECO:0000256" key="4">
    <source>
        <dbReference type="ARBA" id="ARBA00023125"/>
    </source>
</evidence>
<dbReference type="InterPro" id="IPR007627">
    <property type="entry name" value="RNA_pol_sigma70_r2"/>
</dbReference>
<dbReference type="PIRSF" id="PIRSF000770">
    <property type="entry name" value="RNA_pol_sigma-SigE/K"/>
    <property type="match status" value="1"/>
</dbReference>
<feature type="domain" description="RNA polymerase sigma-70" evidence="8">
    <location>
        <begin position="198"/>
        <end position="224"/>
    </location>
</feature>
<evidence type="ECO:0000313" key="9">
    <source>
        <dbReference type="EMBL" id="MBC5788138.1"/>
    </source>
</evidence>
<evidence type="ECO:0000259" key="7">
    <source>
        <dbReference type="PROSITE" id="PS00715"/>
    </source>
</evidence>
<dbReference type="PANTHER" id="PTHR30376:SF3">
    <property type="entry name" value="RNA POLYMERASE SIGMA FACTOR RPOH"/>
    <property type="match status" value="1"/>
</dbReference>
<comment type="caution">
    <text evidence="9">The sequence shown here is derived from an EMBL/GenBank/DDBJ whole genome shotgun (WGS) entry which is preliminary data.</text>
</comment>
<dbReference type="Pfam" id="PF04545">
    <property type="entry name" value="Sigma70_r4"/>
    <property type="match status" value="1"/>
</dbReference>
<evidence type="ECO:0000256" key="1">
    <source>
        <dbReference type="ARBA" id="ARBA00007788"/>
    </source>
</evidence>
<dbReference type="PRINTS" id="PR00046">
    <property type="entry name" value="SIGMA70FCT"/>
</dbReference>
<dbReference type="Gene3D" id="1.20.120.1810">
    <property type="match status" value="1"/>
</dbReference>
<dbReference type="Proteomes" id="UP000649151">
    <property type="component" value="Unassembled WGS sequence"/>
</dbReference>
<dbReference type="InterPro" id="IPR036388">
    <property type="entry name" value="WH-like_DNA-bd_sf"/>
</dbReference>
<gene>
    <name evidence="9" type="primary">sigK</name>
    <name evidence="9" type="ORF">H8Z77_08920</name>
</gene>
<evidence type="ECO:0000256" key="2">
    <source>
        <dbReference type="ARBA" id="ARBA00023015"/>
    </source>
</evidence>
<feature type="domain" description="RNA polymerase sigma-70" evidence="7">
    <location>
        <begin position="79"/>
        <end position="92"/>
    </location>
</feature>
<dbReference type="Pfam" id="PF04542">
    <property type="entry name" value="Sigma70_r2"/>
    <property type="match status" value="1"/>
</dbReference>
<dbReference type="InterPro" id="IPR014284">
    <property type="entry name" value="RNA_pol_sigma-70_dom"/>
</dbReference>
<comment type="similarity">
    <text evidence="1 6">Belongs to the sigma-70 factor family.</text>
</comment>
<dbReference type="Gene3D" id="1.10.10.10">
    <property type="entry name" value="Winged helix-like DNA-binding domain superfamily/Winged helix DNA-binding domain"/>
    <property type="match status" value="1"/>
</dbReference>
<comment type="function">
    <text evidence="6">Sigma factors are initiation factors that promote the attachment of RNA polymerase to specific initiation sites and are then released.</text>
</comment>
<evidence type="ECO:0000259" key="8">
    <source>
        <dbReference type="PROSITE" id="PS00716"/>
    </source>
</evidence>
<dbReference type="InterPro" id="IPR013325">
    <property type="entry name" value="RNA_pol_sigma_r2"/>
</dbReference>
<dbReference type="InterPro" id="IPR014209">
    <property type="entry name" value="RNA_pol_sigma-K"/>
</dbReference>
<dbReference type="CDD" id="cd06171">
    <property type="entry name" value="Sigma70_r4"/>
    <property type="match status" value="1"/>
</dbReference>
<dbReference type="RefSeq" id="WP_186996794.1">
    <property type="nucleotide sequence ID" value="NZ_JACOQK010000001.1"/>
</dbReference>
<organism evidence="9 10">
    <name type="scientific">Clostridium facile</name>
    <dbReference type="NCBI Taxonomy" id="2763035"/>
    <lineage>
        <taxon>Bacteria</taxon>
        <taxon>Bacillati</taxon>
        <taxon>Bacillota</taxon>
        <taxon>Clostridia</taxon>
        <taxon>Eubacteriales</taxon>
        <taxon>Clostridiaceae</taxon>
        <taxon>Clostridium</taxon>
    </lineage>
</organism>
<keyword evidence="5 6" id="KW-0804">Transcription</keyword>
<accession>A0ABR7ISM4</accession>
<keyword evidence="3 6" id="KW-0731">Sigma factor</keyword>
<evidence type="ECO:0000256" key="3">
    <source>
        <dbReference type="ARBA" id="ARBA00023082"/>
    </source>
</evidence>
<dbReference type="NCBIfam" id="TIGR02846">
    <property type="entry name" value="spore_sigmaK"/>
    <property type="match status" value="1"/>
</dbReference>
<protein>
    <recommendedName>
        <fullName evidence="6">RNA polymerase sigma factor</fullName>
    </recommendedName>
</protein>
<keyword evidence="2 6" id="KW-0805">Transcription regulation</keyword>
<sequence>MTLLFEFFGTIIRHLCYLALHVERNQSFPKPLSAKEEKECFMKMEQGDTNARNRLIEHNLRLVAHIIKKYYASTDDQDDLISIGTIGLIKAVNTFHYSKGTRFATYASRCIENEILMHFRNLKKTAGDVYINDAIDTDKDGNALSLLDIIADETDMADMVDLKLQSEQLYQSVRKLLSPREQKVICMRYGLNGNRPMTQREVASFLKISRSYVSRIEKKALELLRDGVKNDFTD</sequence>
<dbReference type="NCBIfam" id="TIGR02937">
    <property type="entry name" value="sigma70-ECF"/>
    <property type="match status" value="1"/>
</dbReference>
<evidence type="ECO:0000313" key="10">
    <source>
        <dbReference type="Proteomes" id="UP000649151"/>
    </source>
</evidence>
<dbReference type="InterPro" id="IPR050813">
    <property type="entry name" value="Sigma-70_Factor"/>
</dbReference>
<evidence type="ECO:0000256" key="6">
    <source>
        <dbReference type="RuleBase" id="RU362124"/>
    </source>
</evidence>
<dbReference type="InterPro" id="IPR013324">
    <property type="entry name" value="RNA_pol_sigma_r3/r4-like"/>
</dbReference>
<dbReference type="PROSITE" id="PS00716">
    <property type="entry name" value="SIGMA70_2"/>
    <property type="match status" value="1"/>
</dbReference>
<dbReference type="SUPFAM" id="SSF88659">
    <property type="entry name" value="Sigma3 and sigma4 domains of RNA polymerase sigma factors"/>
    <property type="match status" value="1"/>
</dbReference>
<dbReference type="PANTHER" id="PTHR30376">
    <property type="entry name" value="SIGMA FACTOR RPOH HEAT SHOCK RELATED"/>
    <property type="match status" value="1"/>
</dbReference>
<dbReference type="InterPro" id="IPR000943">
    <property type="entry name" value="RNA_pol_sigma70"/>
</dbReference>
<dbReference type="PROSITE" id="PS00715">
    <property type="entry name" value="SIGMA70_1"/>
    <property type="match status" value="1"/>
</dbReference>
<reference evidence="9 10" key="1">
    <citation type="submission" date="2020-08" db="EMBL/GenBank/DDBJ databases">
        <title>Genome public.</title>
        <authorList>
            <person name="Liu C."/>
            <person name="Sun Q."/>
        </authorList>
    </citation>
    <scope>NUCLEOTIDE SEQUENCE [LARGE SCALE GENOMIC DNA]</scope>
    <source>
        <strain evidence="9 10">NSJ-27</strain>
    </source>
</reference>
<dbReference type="EMBL" id="JACOQK010000001">
    <property type="protein sequence ID" value="MBC5788138.1"/>
    <property type="molecule type" value="Genomic_DNA"/>
</dbReference>
<evidence type="ECO:0000256" key="5">
    <source>
        <dbReference type="ARBA" id="ARBA00023163"/>
    </source>
</evidence>
<keyword evidence="10" id="KW-1185">Reference proteome</keyword>
<name>A0ABR7ISM4_9CLOT</name>